<dbReference type="InterPro" id="IPR025927">
    <property type="entry name" value="Znf_KANL2-like"/>
</dbReference>
<feature type="compositionally biased region" description="Polar residues" evidence="3">
    <location>
        <begin position="798"/>
        <end position="817"/>
    </location>
</feature>
<sequence length="1079" mass="120615">MDAKKPMTHTGNGSGRKRKINKVLSNNIESGYVQKKQRSSNVNLEVKQNVGSQKQLRIFRRAWKYKISNDALIDKIGNDIMAKCAYVSGRTQLSCTNVRRKSELDSNGFCEIHARFFRQLRELYIAEQRRSDPGFFTAKVLDEDDSLLVSDEDETLSTPLEWPASCEDLYGGFSENIDCHPLQLSNVLSDEECLLIRLALLERKKRAMKTYRELLTEKAKRRAAFYKKKMMEEVKKGGVVATNRKERSLMQSYQALKKYRRWMFSSFSRYMKRKNDLRLKLKSDNEDKFAYLDVTSKNGATKICAFIRQAVSDNSACSTANSSSNSLTQFQADVQCLEPVIPGSSYCLKHIAEDTEQKLFSICSSCSAVIADIGSLLCSEKGIRVRVGKECAFCSKLQMVAEDSVSMASSCESLLVEENQAKSLVTGNRNIRELSEGQFTSNAVMDSSESMIVDNEKTIRKRRFDDSDSLEGNVKYVVIASSDEDGEEVFKLPGDLSTNRPKFIPGIAPQFSTRNRPFNESKITAETNCKVVTEYSNLVTSPSFSLQKRLNIKVKDTCTCARVRPFQRVAVFDEKDRKKRKLSNQLGTSECYYAAGLLEGQKKSIKVSMSSIRPSSSVVQTTLVHHVKTNASKKPQSSLHFVQSQTLGLVPQRINAGPGRASISANSNLQPPKLARVTASGQRGLQSPSYSLLMDPSMISLGPSSSGEVASHMSKTYCSHPSAKPEMQQNQAEVFLRTSNSVPQTYVRSVNNSSTEEGRRFTYKSYSGMPRIVSGYRSHGSIIVGNSNSVPSFRSVQQNQYSENRTVGAERQSSSEQYYHRSDRAFTPQGVRSRLAYIESPRNLYHSVTYSPYQGNNITSRMREVPRSELRHYSRYETYVDPFTTDSRLPRNTFDAEAAAAVASIVNERSDADEADALESSDKIALDYDNVKSTSRQNVLISEQSCKESFSDSLSAKKVDVKPDEVSVDISTCNIVGSSSDEKFKCDDPRKMSPKISSQDRHEDGLAVLALAAESHAAVRSRKSVITSEPGFVPAGQDKVESDTTPSEETNKNTANDEEQHNSAPYKILGFEEEDEDDF</sequence>
<feature type="compositionally biased region" description="Basic and acidic residues" evidence="3">
    <location>
        <begin position="980"/>
        <end position="991"/>
    </location>
</feature>
<dbReference type="Pfam" id="PF13891">
    <property type="entry name" value="zf-C3HC3H_KANSL2"/>
    <property type="match status" value="1"/>
</dbReference>
<feature type="region of interest" description="Disordered" evidence="3">
    <location>
        <begin position="980"/>
        <end position="1000"/>
    </location>
</feature>
<dbReference type="Proteomes" id="UP000046393">
    <property type="component" value="Unplaced"/>
</dbReference>
<feature type="domain" description="KANL2-like probable zinc-finger" evidence="4">
    <location>
        <begin position="333"/>
        <end position="367"/>
    </location>
</feature>
<proteinExistence type="predicted"/>
<protein>
    <submittedName>
        <fullName evidence="6">Zf-C3Hc3H domain-containing protein</fullName>
    </submittedName>
</protein>
<organism evidence="5 6">
    <name type="scientific">Syphacia muris</name>
    <dbReference type="NCBI Taxonomy" id="451379"/>
    <lineage>
        <taxon>Eukaryota</taxon>
        <taxon>Metazoa</taxon>
        <taxon>Ecdysozoa</taxon>
        <taxon>Nematoda</taxon>
        <taxon>Chromadorea</taxon>
        <taxon>Rhabditida</taxon>
        <taxon>Spirurina</taxon>
        <taxon>Oxyuridomorpha</taxon>
        <taxon>Oxyuroidea</taxon>
        <taxon>Oxyuridae</taxon>
        <taxon>Syphacia</taxon>
    </lineage>
</organism>
<evidence type="ECO:0000256" key="3">
    <source>
        <dbReference type="SAM" id="MobiDB-lite"/>
    </source>
</evidence>
<evidence type="ECO:0000313" key="6">
    <source>
        <dbReference type="WBParaSite" id="SMUV_0000447901-mRNA-1"/>
    </source>
</evidence>
<dbReference type="GO" id="GO:0005634">
    <property type="term" value="C:nucleus"/>
    <property type="evidence" value="ECO:0007669"/>
    <property type="project" value="UniProtKB-SubCell"/>
</dbReference>
<reference evidence="6" key="1">
    <citation type="submission" date="2017-02" db="UniProtKB">
        <authorList>
            <consortium name="WormBaseParasite"/>
        </authorList>
    </citation>
    <scope>IDENTIFICATION</scope>
</reference>
<accession>A0A0N5AJ56</accession>
<dbReference type="AlphaFoldDB" id="A0A0N5AJ56"/>
<feature type="region of interest" description="Disordered" evidence="3">
    <location>
        <begin position="1019"/>
        <end position="1079"/>
    </location>
</feature>
<name>A0A0N5AJ56_9BILA</name>
<feature type="region of interest" description="Disordered" evidence="3">
    <location>
        <begin position="1"/>
        <end position="20"/>
    </location>
</feature>
<evidence type="ECO:0000313" key="5">
    <source>
        <dbReference type="Proteomes" id="UP000046393"/>
    </source>
</evidence>
<feature type="compositionally biased region" description="Polar residues" evidence="3">
    <location>
        <begin position="1043"/>
        <end position="1054"/>
    </location>
</feature>
<evidence type="ECO:0000256" key="1">
    <source>
        <dbReference type="ARBA" id="ARBA00004123"/>
    </source>
</evidence>
<evidence type="ECO:0000259" key="4">
    <source>
        <dbReference type="Pfam" id="PF13891"/>
    </source>
</evidence>
<feature type="region of interest" description="Disordered" evidence="3">
    <location>
        <begin position="798"/>
        <end position="819"/>
    </location>
</feature>
<comment type="subcellular location">
    <subcellularLocation>
        <location evidence="1">Nucleus</location>
    </subcellularLocation>
</comment>
<dbReference type="WBParaSite" id="SMUV_0000447901-mRNA-1">
    <property type="protein sequence ID" value="SMUV_0000447901-mRNA-1"/>
    <property type="gene ID" value="SMUV_0000447901"/>
</dbReference>
<dbReference type="STRING" id="451379.A0A0N5AJ56"/>
<keyword evidence="2" id="KW-0539">Nucleus</keyword>
<keyword evidence="5" id="KW-1185">Reference proteome</keyword>
<evidence type="ECO:0000256" key="2">
    <source>
        <dbReference type="ARBA" id="ARBA00023242"/>
    </source>
</evidence>